<dbReference type="EMBL" id="APHR01000001">
    <property type="protein sequence ID" value="EMR14352.1"/>
    <property type="molecule type" value="Genomic_DNA"/>
</dbReference>
<dbReference type="Gene3D" id="3.90.550.10">
    <property type="entry name" value="Spore Coat Polysaccharide Biosynthesis Protein SpsA, Chain A"/>
    <property type="match status" value="1"/>
</dbReference>
<sequence>MSDPLVSIVIPCYNRERYITDALNSALNQTYSNIEIIVVDDGSTDKTLEVLSGYADKIQIISQTNKGVSAARNAGFYASKGDYVVFLDSDDWMSDDLVEKHVQTAKIFPEVDIYCSDNRGIDGQGNLSEIARTTYPDQPDTPLELFLLKPPPFPACEMYKASTVRQLGCYDESMKSFADSVLRLNIILAGGKVVRTQGGYAVYRPVANSITKTGKLHASAIRLIKKLQKHPAVIDDPTKQELIKNRLLRHRMRRWKNVFSYHLSFKPTSILKLIYHLFTTSKMDPGYMVFILRDQPWKRSADEVF</sequence>
<dbReference type="Proteomes" id="UP000012019">
    <property type="component" value="Unassembled WGS sequence"/>
</dbReference>
<evidence type="ECO:0000313" key="2">
    <source>
        <dbReference type="EMBL" id="EMR14352.1"/>
    </source>
</evidence>
<dbReference type="Pfam" id="PF00535">
    <property type="entry name" value="Glycos_transf_2"/>
    <property type="match status" value="1"/>
</dbReference>
<dbReference type="PANTHER" id="PTHR22916">
    <property type="entry name" value="GLYCOSYLTRANSFERASE"/>
    <property type="match status" value="1"/>
</dbReference>
<dbReference type="STRING" id="1286106.MPL1_00090"/>
<dbReference type="InterPro" id="IPR001173">
    <property type="entry name" value="Glyco_trans_2-like"/>
</dbReference>
<protein>
    <submittedName>
        <fullName evidence="2">Family 2 glycosyl transferase</fullName>
    </submittedName>
</protein>
<feature type="domain" description="Glycosyltransferase 2-like" evidence="1">
    <location>
        <begin position="7"/>
        <end position="159"/>
    </location>
</feature>
<keyword evidence="3" id="KW-1185">Reference proteome</keyword>
<dbReference type="AlphaFoldDB" id="M7P4A6"/>
<comment type="caution">
    <text evidence="2">The sequence shown here is derived from an EMBL/GenBank/DDBJ whole genome shotgun (WGS) entry which is preliminary data.</text>
</comment>
<dbReference type="RefSeq" id="WP_009725094.1">
    <property type="nucleotide sequence ID" value="NZ_APHR01000001.1"/>
</dbReference>
<gene>
    <name evidence="2" type="ORF">MPL1_00090</name>
</gene>
<dbReference type="SUPFAM" id="SSF53448">
    <property type="entry name" value="Nucleotide-diphospho-sugar transferases"/>
    <property type="match status" value="1"/>
</dbReference>
<dbReference type="PANTHER" id="PTHR22916:SF3">
    <property type="entry name" value="UDP-GLCNAC:BETAGAL BETA-1,3-N-ACETYLGLUCOSAMINYLTRANSFERASE-LIKE PROTEIN 1"/>
    <property type="match status" value="1"/>
</dbReference>
<proteinExistence type="predicted"/>
<dbReference type="InterPro" id="IPR029044">
    <property type="entry name" value="Nucleotide-diphossugar_trans"/>
</dbReference>
<organism evidence="2 3">
    <name type="scientific">Methylophaga lonarensis MPL</name>
    <dbReference type="NCBI Taxonomy" id="1286106"/>
    <lineage>
        <taxon>Bacteria</taxon>
        <taxon>Pseudomonadati</taxon>
        <taxon>Pseudomonadota</taxon>
        <taxon>Gammaproteobacteria</taxon>
        <taxon>Thiotrichales</taxon>
        <taxon>Piscirickettsiaceae</taxon>
        <taxon>Methylophaga</taxon>
    </lineage>
</organism>
<accession>M7P4A6</accession>
<evidence type="ECO:0000259" key="1">
    <source>
        <dbReference type="Pfam" id="PF00535"/>
    </source>
</evidence>
<reference evidence="2 3" key="1">
    <citation type="journal article" date="2013" name="Genome Announc.">
        <title>Draft Genome Sequence of Methylophaga lonarensis MPLT, a Haloalkaliphilic (Non-Methane-Utilizing) Methylotroph.</title>
        <authorList>
            <person name="Shetty S.A."/>
            <person name="Marathe N.P."/>
            <person name="Munot H."/>
            <person name="Antony C.P."/>
            <person name="Dhotre D.P."/>
            <person name="Murrell J.C."/>
            <person name="Shouche Y.S."/>
        </authorList>
    </citation>
    <scope>NUCLEOTIDE SEQUENCE [LARGE SCALE GENOMIC DNA]</scope>
    <source>
        <strain evidence="2 3">MPL</strain>
    </source>
</reference>
<dbReference type="eggNOG" id="COG1216">
    <property type="taxonomic scope" value="Bacteria"/>
</dbReference>
<dbReference type="GO" id="GO:0016758">
    <property type="term" value="F:hexosyltransferase activity"/>
    <property type="evidence" value="ECO:0007669"/>
    <property type="project" value="UniProtKB-ARBA"/>
</dbReference>
<name>M7P4A6_9GAMM</name>
<evidence type="ECO:0000313" key="3">
    <source>
        <dbReference type="Proteomes" id="UP000012019"/>
    </source>
</evidence>
<dbReference type="PATRIC" id="fig|1286106.3.peg.18"/>
<keyword evidence="2" id="KW-0808">Transferase</keyword>